<dbReference type="GO" id="GO:0016758">
    <property type="term" value="F:hexosyltransferase activity"/>
    <property type="evidence" value="ECO:0007669"/>
    <property type="project" value="UniProtKB-ARBA"/>
</dbReference>
<reference evidence="2 3" key="1">
    <citation type="submission" date="2016-08" db="EMBL/GenBank/DDBJ databases">
        <title>Identification and validation of antigenic proteins from Pajaroellobacter abortibovis using de-novo genome sequence assembly and reverse vaccinology.</title>
        <authorList>
            <person name="Welly B.T."/>
            <person name="Miller M.R."/>
            <person name="Stott J.L."/>
            <person name="Blanchard M.T."/>
            <person name="Islas-Trejo A.D."/>
            <person name="O'Rourke S.M."/>
            <person name="Young A.E."/>
            <person name="Medrano J.F."/>
            <person name="Van Eenennaam A.L."/>
        </authorList>
    </citation>
    <scope>NUCLEOTIDE SEQUENCE [LARGE SCALE GENOMIC DNA]</scope>
    <source>
        <strain evidence="2 3">BTF92-0548A/99-0131</strain>
    </source>
</reference>
<dbReference type="Gene3D" id="3.90.550.10">
    <property type="entry name" value="Spore Coat Polysaccharide Biosynthesis Protein SpsA, Chain A"/>
    <property type="match status" value="1"/>
</dbReference>
<proteinExistence type="predicted"/>
<gene>
    <name evidence="2" type="ORF">BCY86_02035</name>
</gene>
<accession>A0A1L6MVM1</accession>
<dbReference type="RefSeq" id="WP_075276240.1">
    <property type="nucleotide sequence ID" value="NZ_CP016908.1"/>
</dbReference>
<dbReference type="Proteomes" id="UP000185544">
    <property type="component" value="Chromosome"/>
</dbReference>
<dbReference type="EMBL" id="CP016908">
    <property type="protein sequence ID" value="APR99593.1"/>
    <property type="molecule type" value="Genomic_DNA"/>
</dbReference>
<dbReference type="Pfam" id="PF00535">
    <property type="entry name" value="Glycos_transf_2"/>
    <property type="match status" value="1"/>
</dbReference>
<dbReference type="InterPro" id="IPR029044">
    <property type="entry name" value="Nucleotide-diphossugar_trans"/>
</dbReference>
<dbReference type="PANTHER" id="PTHR22916">
    <property type="entry name" value="GLYCOSYLTRANSFERASE"/>
    <property type="match status" value="1"/>
</dbReference>
<keyword evidence="3" id="KW-1185">Reference proteome</keyword>
<name>A0A1L6MVM1_9BACT</name>
<dbReference type="OrthoDB" id="5291101at2"/>
<dbReference type="InterPro" id="IPR001173">
    <property type="entry name" value="Glyco_trans_2-like"/>
</dbReference>
<dbReference type="PANTHER" id="PTHR22916:SF3">
    <property type="entry name" value="UDP-GLCNAC:BETAGAL BETA-1,3-N-ACETYLGLUCOSAMINYLTRANSFERASE-LIKE PROTEIN 1"/>
    <property type="match status" value="1"/>
</dbReference>
<feature type="domain" description="Glycosyltransferase 2-like" evidence="1">
    <location>
        <begin position="26"/>
        <end position="159"/>
    </location>
</feature>
<organism evidence="2 3">
    <name type="scientific">Pajaroellobacter abortibovis</name>
    <dbReference type="NCBI Taxonomy" id="1882918"/>
    <lineage>
        <taxon>Bacteria</taxon>
        <taxon>Pseudomonadati</taxon>
        <taxon>Myxococcota</taxon>
        <taxon>Polyangia</taxon>
        <taxon>Polyangiales</taxon>
        <taxon>Polyangiaceae</taxon>
    </lineage>
</organism>
<protein>
    <recommendedName>
        <fullName evidence="1">Glycosyltransferase 2-like domain-containing protein</fullName>
    </recommendedName>
</protein>
<evidence type="ECO:0000259" key="1">
    <source>
        <dbReference type="Pfam" id="PF00535"/>
    </source>
</evidence>
<evidence type="ECO:0000313" key="2">
    <source>
        <dbReference type="EMBL" id="APR99593.1"/>
    </source>
</evidence>
<sequence length="363" mass="42444">MVAESCDMSISFYKECNGEEEQPLVTICVPTIGRLAYLPETIKSIQEQTYQNYEVLILDNASLMDAVKLFENYVDVDKRVRIVRSEIRLPMFANFNKGLKEARGKYISYFHDDDIYLPLYLESLVRFLENNSSVGLVNSNFEWIKKDGEIIRSCRPKTCILSGRRFIGETILTGTDVFSTPGYLYRRAALMEVEGFDESIPPEGGDRIILMRIAENWNVGFVSDLLWKYRGHSMQTSQLITKVSAIVSYDKLCDQYLKGLKKRWPAERKFVQKLCWIWMVNRLIRILYAWSISETLDEMEICLKQLQNVGVPNLILNRLRGEAWLYIRDSFLLSYAFLILKKIVRSYWVDTLLKKNLLKEKHR</sequence>
<dbReference type="SUPFAM" id="SSF53448">
    <property type="entry name" value="Nucleotide-diphospho-sugar transferases"/>
    <property type="match status" value="1"/>
</dbReference>
<dbReference type="CDD" id="cd00761">
    <property type="entry name" value="Glyco_tranf_GTA_type"/>
    <property type="match status" value="1"/>
</dbReference>
<dbReference type="AlphaFoldDB" id="A0A1L6MVM1"/>
<dbReference type="KEGG" id="pabo:BCY86_02035"/>
<dbReference type="STRING" id="1882918.BCY86_02035"/>
<evidence type="ECO:0000313" key="3">
    <source>
        <dbReference type="Proteomes" id="UP000185544"/>
    </source>
</evidence>